<reference evidence="2" key="1">
    <citation type="submission" date="2020-03" db="EMBL/GenBank/DDBJ databases">
        <title>A transcriptome and proteome of the tick Rhipicephalus microplus shaped by the genetic composition of its hosts and developmental stage.</title>
        <authorList>
            <person name="Garcia G.R."/>
            <person name="Ribeiro J.M.C."/>
            <person name="Maruyama S.R."/>
            <person name="Gardinasse L.G."/>
            <person name="Nelson K."/>
            <person name="Ferreira B.R."/>
            <person name="Andrade T.G."/>
            <person name="Santos I.K.F.M."/>
        </authorList>
    </citation>
    <scope>NUCLEOTIDE SEQUENCE</scope>
    <source>
        <strain evidence="2">NSGR</strain>
        <tissue evidence="2">Salivary glands</tissue>
    </source>
</reference>
<dbReference type="AlphaFoldDB" id="A0A6G5A3E2"/>
<accession>A0A6G5A3E2</accession>
<evidence type="ECO:0000313" key="2">
    <source>
        <dbReference type="EMBL" id="NIE44680.1"/>
    </source>
</evidence>
<keyword evidence="1" id="KW-1133">Transmembrane helix</keyword>
<organism evidence="2">
    <name type="scientific">Rhipicephalus microplus</name>
    <name type="common">Cattle tick</name>
    <name type="synonym">Boophilus microplus</name>
    <dbReference type="NCBI Taxonomy" id="6941"/>
    <lineage>
        <taxon>Eukaryota</taxon>
        <taxon>Metazoa</taxon>
        <taxon>Ecdysozoa</taxon>
        <taxon>Arthropoda</taxon>
        <taxon>Chelicerata</taxon>
        <taxon>Arachnida</taxon>
        <taxon>Acari</taxon>
        <taxon>Parasitiformes</taxon>
        <taxon>Ixodida</taxon>
        <taxon>Ixodoidea</taxon>
        <taxon>Ixodidae</taxon>
        <taxon>Rhipicephalinae</taxon>
        <taxon>Rhipicephalus</taxon>
        <taxon>Boophilus</taxon>
    </lineage>
</organism>
<name>A0A6G5A3E2_RHIMP</name>
<dbReference type="EMBL" id="GIKN01002407">
    <property type="protein sequence ID" value="NIE44680.1"/>
    <property type="molecule type" value="Transcribed_RNA"/>
</dbReference>
<protein>
    <submittedName>
        <fullName evidence="2">Putative secreted protein</fullName>
    </submittedName>
</protein>
<keyword evidence="1" id="KW-0472">Membrane</keyword>
<feature type="transmembrane region" description="Helical" evidence="1">
    <location>
        <begin position="6"/>
        <end position="31"/>
    </location>
</feature>
<evidence type="ECO:0000256" key="1">
    <source>
        <dbReference type="SAM" id="Phobius"/>
    </source>
</evidence>
<keyword evidence="1" id="KW-0812">Transmembrane</keyword>
<proteinExistence type="predicted"/>
<sequence>MHQRGSAVYFTLSCTYTNVLAVSVANILLHYRSNVEQTLKKEYLEYDKSIYLWCHNFNIHVMCVKM</sequence>